<dbReference type="GO" id="GO:0004190">
    <property type="term" value="F:aspartic-type endopeptidase activity"/>
    <property type="evidence" value="ECO:0007669"/>
    <property type="project" value="InterPro"/>
</dbReference>
<comment type="caution">
    <text evidence="11">The sequence shown here is derived from an EMBL/GenBank/DDBJ whole genome shotgun (WGS) entry which is preliminary data.</text>
</comment>
<dbReference type="GO" id="GO:0035613">
    <property type="term" value="F:RNA stem-loop binding"/>
    <property type="evidence" value="ECO:0007669"/>
    <property type="project" value="TreeGrafter"/>
</dbReference>
<dbReference type="PROSITE" id="PS00141">
    <property type="entry name" value="ASP_PROTEASE"/>
    <property type="match status" value="1"/>
</dbReference>
<dbReference type="Pfam" id="PF06817">
    <property type="entry name" value="RVT_thumb"/>
    <property type="match status" value="1"/>
</dbReference>
<organism evidence="11 12">
    <name type="scientific">Hirundo rustica rustica</name>
    <dbReference type="NCBI Taxonomy" id="333673"/>
    <lineage>
        <taxon>Eukaryota</taxon>
        <taxon>Metazoa</taxon>
        <taxon>Chordata</taxon>
        <taxon>Craniata</taxon>
        <taxon>Vertebrata</taxon>
        <taxon>Euteleostomi</taxon>
        <taxon>Archelosauria</taxon>
        <taxon>Archosauria</taxon>
        <taxon>Dinosauria</taxon>
        <taxon>Saurischia</taxon>
        <taxon>Theropoda</taxon>
        <taxon>Coelurosauria</taxon>
        <taxon>Aves</taxon>
        <taxon>Neognathae</taxon>
        <taxon>Neoaves</taxon>
        <taxon>Telluraves</taxon>
        <taxon>Australaves</taxon>
        <taxon>Passeriformes</taxon>
        <taxon>Sylvioidea</taxon>
        <taxon>Hirundinidae</taxon>
        <taxon>Hirundo</taxon>
    </lineage>
</organism>
<evidence type="ECO:0000313" key="12">
    <source>
        <dbReference type="Proteomes" id="UP000269221"/>
    </source>
</evidence>
<dbReference type="InterPro" id="IPR000477">
    <property type="entry name" value="RT_dom"/>
</dbReference>
<dbReference type="OrthoDB" id="6773263at2759"/>
<evidence type="ECO:0000259" key="10">
    <source>
        <dbReference type="PROSITE" id="PS50878"/>
    </source>
</evidence>
<proteinExistence type="inferred from homology"/>
<dbReference type="PANTHER" id="PTHR41694:SF3">
    <property type="entry name" value="RNA-DIRECTED DNA POLYMERASE-RELATED"/>
    <property type="match status" value="1"/>
</dbReference>
<evidence type="ECO:0000256" key="8">
    <source>
        <dbReference type="ARBA" id="ARBA00022918"/>
    </source>
</evidence>
<dbReference type="PROSITE" id="PS50878">
    <property type="entry name" value="RT_POL"/>
    <property type="match status" value="1"/>
</dbReference>
<sequence>MNKLFKECGNWSLCKTLQAKADEESKECGGGTQPGSLQILPVVMILRSIPDTPCFPAMLEALLLYQRQKPVLLQKRSLHVIKNGKLIPEEGDHVFVASRPLEPKLEAVLPQKGQFQAKGSDREVFSSPHWSLVKKGGAQEEVLEEMALANANKQCKAAILSLPMELAPTLDDVLQLTESLHLSDTDWHLGSLDLQVPGSWQHVGIFVIKKANKGKWRLLHDLCQINNVIEDMGSLQPGMPSPAMLPQNWNLAIIDIKDCFFQIPLHPDDAPCFAFSVPTINREAPRKRYHWKYLPQRARNSLLIHQWYLSSLLSPVCAAAGEAIILHYMDDVLVCAPNDDLLSHVLDLTIDSLVAAGFALQEENIQRMPPWKYLGLEIGKRTIVPQKLAVKNNIRTLADVQQLCESLNWVKPWLGLTTEDLDPLFNLFEGGEELNSPRTLTQEARAALEKVQDCMATRQANRCKSDLPFKFIILGKLPHLHGMIFQWEKVEKSKKDKDCRDPLLIVEWVFLRHHRSKRMTRPQELVAELIQKARTRIRELAGCDFECIHIPIEDFDKSLSKWNYCFNSIYRQAQKYAESQRKAMKVPCNSEAILIVLPVADSKLAGSEAQLTFPNMCPWSPARRPYHRVTFTKCQAFRKGRQDAPITGADYQFVIHGHVPAGGHNSGLAGKQSTVGPVTKATVAVIQFAIWVNKLFGPTPPVFEGFKSLNANDIIQWLVLLVCLFCLAFRDKGRLTWITTLIPTLENKDTAPQPNPAPQPDPAPQPASGINHPDWVKEICEMGQMLREYLSPVVASLAPAGGKPSPCPDKGESDCAALEPTDVTTVQVPAEPQGQSQPAAVAPVETKKYKVKSEHPGNKDKKGGPSQLTGEPEVEIIIESLTYESLRNLQKDLARRGREAYTAWLLQVWDLIGPSQHTTFIATINADNNLEAVGSVANELRNCESMISGQMQAHVSAVVKELREVMREAEARENRVFWMVWIRWPGTSEPQEYEGLADTGSQCTLIPSEYVGTEPISIAGVRGGSQELTLLEAEVSLTGKEWQKHPIVTGAGALYILGIDLLQNGYYKDPEGLSWAFGIAAVEAEGIKKLNSLPGLSENPSAVGLLKVEEQRVPVAALTVHRWQYRTNRDVVIPIHKMICELESQGVVSKTHSPFNSPIWPVPDGEWRLTVDYHALNKVTPPLSAAVPDMLELQ</sequence>
<gene>
    <name evidence="11" type="ORF">DUI87_30520</name>
</gene>
<feature type="compositionally biased region" description="Basic and acidic residues" evidence="9">
    <location>
        <begin position="845"/>
        <end position="863"/>
    </location>
</feature>
<dbReference type="GO" id="GO:0003964">
    <property type="term" value="F:RNA-directed DNA polymerase activity"/>
    <property type="evidence" value="ECO:0007669"/>
    <property type="project" value="UniProtKB-KW"/>
</dbReference>
<name>A0A3M0IW01_HIRRU</name>
<dbReference type="SUPFAM" id="SSF50630">
    <property type="entry name" value="Acid proteases"/>
    <property type="match status" value="1"/>
</dbReference>
<dbReference type="InterPro" id="IPR010661">
    <property type="entry name" value="RVT_thumb"/>
</dbReference>
<dbReference type="GO" id="GO:0004523">
    <property type="term" value="F:RNA-DNA hybrid ribonuclease activity"/>
    <property type="evidence" value="ECO:0007669"/>
    <property type="project" value="UniProtKB-EC"/>
</dbReference>
<feature type="region of interest" description="Disordered" evidence="9">
    <location>
        <begin position="830"/>
        <end position="871"/>
    </location>
</feature>
<dbReference type="InterPro" id="IPR001969">
    <property type="entry name" value="Aspartic_peptidase_AS"/>
</dbReference>
<dbReference type="Pfam" id="PF00078">
    <property type="entry name" value="RVT_1"/>
    <property type="match status" value="1"/>
</dbReference>
<evidence type="ECO:0000313" key="11">
    <source>
        <dbReference type="EMBL" id="RMB93014.1"/>
    </source>
</evidence>
<dbReference type="Gene3D" id="3.10.10.10">
    <property type="entry name" value="HIV Type 1 Reverse Transcriptase, subunit A, domain 1"/>
    <property type="match status" value="2"/>
</dbReference>
<dbReference type="AlphaFoldDB" id="A0A3M0IW01"/>
<dbReference type="GO" id="GO:0006508">
    <property type="term" value="P:proteolysis"/>
    <property type="evidence" value="ECO:0007669"/>
    <property type="project" value="InterPro"/>
</dbReference>
<evidence type="ECO:0000256" key="9">
    <source>
        <dbReference type="SAM" id="MobiDB-lite"/>
    </source>
</evidence>
<keyword evidence="4" id="KW-0548">Nucleotidyltransferase</keyword>
<dbReference type="SUPFAM" id="SSF56672">
    <property type="entry name" value="DNA/RNA polymerases"/>
    <property type="match status" value="2"/>
</dbReference>
<accession>A0A3M0IW01</accession>
<dbReference type="Proteomes" id="UP000269221">
    <property type="component" value="Unassembled WGS sequence"/>
</dbReference>
<dbReference type="InterPro" id="IPR008916">
    <property type="entry name" value="Retrov_capsid_C"/>
</dbReference>
<evidence type="ECO:0000256" key="4">
    <source>
        <dbReference type="ARBA" id="ARBA00022695"/>
    </source>
</evidence>
<dbReference type="Gene3D" id="1.10.1200.30">
    <property type="match status" value="1"/>
</dbReference>
<dbReference type="InterPro" id="IPR043502">
    <property type="entry name" value="DNA/RNA_pol_sf"/>
</dbReference>
<evidence type="ECO:0000256" key="5">
    <source>
        <dbReference type="ARBA" id="ARBA00022722"/>
    </source>
</evidence>
<dbReference type="InterPro" id="IPR021109">
    <property type="entry name" value="Peptidase_aspartic_dom_sf"/>
</dbReference>
<keyword evidence="5" id="KW-0540">Nuclease</keyword>
<dbReference type="Gene3D" id="3.30.70.270">
    <property type="match status" value="2"/>
</dbReference>
<dbReference type="EC" id="3.1.26.4" evidence="2"/>
<dbReference type="PANTHER" id="PTHR41694">
    <property type="entry name" value="ENDOGENOUS RETROVIRUS GROUP K MEMBER POL PROTEIN"/>
    <property type="match status" value="1"/>
</dbReference>
<feature type="compositionally biased region" description="Pro residues" evidence="9">
    <location>
        <begin position="753"/>
        <end position="765"/>
    </location>
</feature>
<keyword evidence="12" id="KW-1185">Reference proteome</keyword>
<reference evidence="11 12" key="1">
    <citation type="submission" date="2018-07" db="EMBL/GenBank/DDBJ databases">
        <title>A high quality draft genome assembly of the barn swallow (H. rustica rustica).</title>
        <authorList>
            <person name="Formenti G."/>
            <person name="Chiara M."/>
            <person name="Poveda L."/>
            <person name="Francoijs K.-J."/>
            <person name="Bonisoli-Alquati A."/>
            <person name="Canova L."/>
            <person name="Gianfranceschi L."/>
            <person name="Horner D.S."/>
            <person name="Saino N."/>
        </authorList>
    </citation>
    <scope>NUCLEOTIDE SEQUENCE [LARGE SCALE GENOMIC DNA]</scope>
    <source>
        <strain evidence="11">Chelidonia</strain>
        <tissue evidence="11">Blood</tissue>
    </source>
</reference>
<dbReference type="EMBL" id="QRBI01000214">
    <property type="protein sequence ID" value="RMB93014.1"/>
    <property type="molecule type" value="Genomic_DNA"/>
</dbReference>
<evidence type="ECO:0000256" key="7">
    <source>
        <dbReference type="ARBA" id="ARBA00022801"/>
    </source>
</evidence>
<keyword evidence="7" id="KW-0378">Hydrolase</keyword>
<evidence type="ECO:0000256" key="3">
    <source>
        <dbReference type="ARBA" id="ARBA00022679"/>
    </source>
</evidence>
<keyword evidence="6" id="KW-0255">Endonuclease</keyword>
<comment type="similarity">
    <text evidence="1">Belongs to the beta type-B retroviral polymerase family. HERV class-II K(HML-2) pol subfamily.</text>
</comment>
<evidence type="ECO:0000256" key="1">
    <source>
        <dbReference type="ARBA" id="ARBA00010879"/>
    </source>
</evidence>
<evidence type="ECO:0000256" key="2">
    <source>
        <dbReference type="ARBA" id="ARBA00012180"/>
    </source>
</evidence>
<keyword evidence="8" id="KW-0695">RNA-directed DNA polymerase</keyword>
<dbReference type="InterPro" id="IPR043128">
    <property type="entry name" value="Rev_trsase/Diguanyl_cyclase"/>
</dbReference>
<feature type="region of interest" description="Disordered" evidence="9">
    <location>
        <begin position="746"/>
        <end position="772"/>
    </location>
</feature>
<protein>
    <recommendedName>
        <fullName evidence="2">ribonuclease H</fullName>
        <ecNumber evidence="2">3.1.26.4</ecNumber>
    </recommendedName>
</protein>
<keyword evidence="3" id="KW-0808">Transferase</keyword>
<evidence type="ECO:0000256" key="6">
    <source>
        <dbReference type="ARBA" id="ARBA00022759"/>
    </source>
</evidence>
<feature type="domain" description="Reverse transcriptase" evidence="10">
    <location>
        <begin position="189"/>
        <end position="378"/>
    </location>
</feature>